<name>A0A3B0Y565_9ZZZZ</name>
<dbReference type="Pfam" id="PF01346">
    <property type="entry name" value="FKBP_N"/>
    <property type="match status" value="1"/>
</dbReference>
<protein>
    <recommendedName>
        <fullName evidence="1">peptidylprolyl isomerase</fullName>
        <ecNumber evidence="1">5.2.1.8</ecNumber>
    </recommendedName>
</protein>
<evidence type="ECO:0000256" key="4">
    <source>
        <dbReference type="SAM" id="MobiDB-lite"/>
    </source>
</evidence>
<gene>
    <name evidence="6" type="ORF">MNBD_GAMMA12-654</name>
</gene>
<dbReference type="PROSITE" id="PS50059">
    <property type="entry name" value="FKBP_PPIASE"/>
    <property type="match status" value="1"/>
</dbReference>
<proteinExistence type="predicted"/>
<feature type="domain" description="PPIase FKBP-type" evidence="5">
    <location>
        <begin position="165"/>
        <end position="252"/>
    </location>
</feature>
<dbReference type="GO" id="GO:0003755">
    <property type="term" value="F:peptidyl-prolyl cis-trans isomerase activity"/>
    <property type="evidence" value="ECO:0007669"/>
    <property type="project" value="UniProtKB-KW"/>
</dbReference>
<dbReference type="SUPFAM" id="SSF54534">
    <property type="entry name" value="FKBP-like"/>
    <property type="match status" value="1"/>
</dbReference>
<sequence length="286" mass="31774">MSKFGFSTAFTIVVLFTACNQSFADKNQENKSKVATTKPQPSSSTKYTDEQKLSYSMGVEIGVGLQRSSKQTNMHKDLKIDMLAQGLKDSFSGKKLMLTKTQMRQVITLYRNKLIMQRQVLLAKYKQEHSNYFKKIKKSKGMTIHKSGIVYKIIKPGKGALPKPNDKVQVHYSVLTAKGKVLFSSKKAGKAVTMIPSRSFLGVFKVVIPLMKPGSKWSVHTPAKLAFGIKGRPPQVKPMQAFVFNIELLAISPKSDIKTGTKDSSQKGNTQKGTHKPAVKTDQKTK</sequence>
<reference evidence="6" key="1">
    <citation type="submission" date="2018-06" db="EMBL/GenBank/DDBJ databases">
        <authorList>
            <person name="Zhirakovskaya E."/>
        </authorList>
    </citation>
    <scope>NUCLEOTIDE SEQUENCE</scope>
</reference>
<evidence type="ECO:0000259" key="5">
    <source>
        <dbReference type="PROSITE" id="PS50059"/>
    </source>
</evidence>
<organism evidence="6">
    <name type="scientific">hydrothermal vent metagenome</name>
    <dbReference type="NCBI Taxonomy" id="652676"/>
    <lineage>
        <taxon>unclassified sequences</taxon>
        <taxon>metagenomes</taxon>
        <taxon>ecological metagenomes</taxon>
    </lineage>
</organism>
<keyword evidence="3" id="KW-0413">Isomerase</keyword>
<dbReference type="PROSITE" id="PS51257">
    <property type="entry name" value="PROKAR_LIPOPROTEIN"/>
    <property type="match status" value="1"/>
</dbReference>
<dbReference type="InterPro" id="IPR050689">
    <property type="entry name" value="FKBP-type_PPIase"/>
</dbReference>
<evidence type="ECO:0000256" key="1">
    <source>
        <dbReference type="ARBA" id="ARBA00013194"/>
    </source>
</evidence>
<dbReference type="InterPro" id="IPR001179">
    <property type="entry name" value="PPIase_FKBP_dom"/>
</dbReference>
<feature type="compositionally biased region" description="Polar residues" evidence="4">
    <location>
        <begin position="33"/>
        <end position="46"/>
    </location>
</feature>
<keyword evidence="2" id="KW-0697">Rotamase</keyword>
<evidence type="ECO:0000313" key="6">
    <source>
        <dbReference type="EMBL" id="VAW75895.1"/>
    </source>
</evidence>
<dbReference type="InterPro" id="IPR046357">
    <property type="entry name" value="PPIase_dom_sf"/>
</dbReference>
<evidence type="ECO:0000256" key="2">
    <source>
        <dbReference type="ARBA" id="ARBA00023110"/>
    </source>
</evidence>
<dbReference type="PANTHER" id="PTHR10516">
    <property type="entry name" value="PEPTIDYL-PROLYL CIS-TRANS ISOMERASE"/>
    <property type="match status" value="1"/>
</dbReference>
<feature type="region of interest" description="Disordered" evidence="4">
    <location>
        <begin position="256"/>
        <end position="286"/>
    </location>
</feature>
<dbReference type="EMBL" id="UOFL01000094">
    <property type="protein sequence ID" value="VAW75895.1"/>
    <property type="molecule type" value="Genomic_DNA"/>
</dbReference>
<evidence type="ECO:0000256" key="3">
    <source>
        <dbReference type="ARBA" id="ARBA00023235"/>
    </source>
</evidence>
<feature type="region of interest" description="Disordered" evidence="4">
    <location>
        <begin position="27"/>
        <end position="50"/>
    </location>
</feature>
<dbReference type="Gene3D" id="1.10.287.460">
    <property type="entry name" value="Peptidyl-prolyl cis-trans isomerase, FKBP-type, N-terminal domain"/>
    <property type="match status" value="1"/>
</dbReference>
<dbReference type="Gene3D" id="3.10.50.40">
    <property type="match status" value="1"/>
</dbReference>
<dbReference type="AlphaFoldDB" id="A0A3B0Y565"/>
<dbReference type="InterPro" id="IPR000774">
    <property type="entry name" value="PPIase_FKBP_N"/>
</dbReference>
<dbReference type="InterPro" id="IPR036944">
    <property type="entry name" value="PPIase_FKBP_N_sf"/>
</dbReference>
<dbReference type="GO" id="GO:0006457">
    <property type="term" value="P:protein folding"/>
    <property type="evidence" value="ECO:0007669"/>
    <property type="project" value="InterPro"/>
</dbReference>
<dbReference type="EC" id="5.2.1.8" evidence="1"/>
<accession>A0A3B0Y565</accession>
<dbReference type="Pfam" id="PF00254">
    <property type="entry name" value="FKBP_C"/>
    <property type="match status" value="1"/>
</dbReference>
<dbReference type="PANTHER" id="PTHR10516:SF443">
    <property type="entry name" value="FK506-BINDING PROTEIN 59-RELATED"/>
    <property type="match status" value="1"/>
</dbReference>
<feature type="compositionally biased region" description="Basic and acidic residues" evidence="4">
    <location>
        <begin position="256"/>
        <end position="265"/>
    </location>
</feature>